<feature type="chain" id="PRO_5040325848" description="Peptidase C1A papain C-terminal domain-containing protein" evidence="8">
    <location>
        <begin position="17"/>
        <end position="338"/>
    </location>
</feature>
<keyword evidence="6" id="KW-0865">Zymogen</keyword>
<dbReference type="PANTHER" id="PTHR12411">
    <property type="entry name" value="CYSTEINE PROTEASE FAMILY C1-RELATED"/>
    <property type="match status" value="1"/>
</dbReference>
<dbReference type="AlphaFoldDB" id="A0A9P0GJS3"/>
<dbReference type="Gene3D" id="3.90.70.10">
    <property type="entry name" value="Cysteine proteinases"/>
    <property type="match status" value="1"/>
</dbReference>
<dbReference type="InterPro" id="IPR025661">
    <property type="entry name" value="Pept_asp_AS"/>
</dbReference>
<dbReference type="InterPro" id="IPR000169">
    <property type="entry name" value="Pept_cys_AS"/>
</dbReference>
<dbReference type="PROSITE" id="PS00640">
    <property type="entry name" value="THIOL_PROTEASE_ASN"/>
    <property type="match status" value="1"/>
</dbReference>
<evidence type="ECO:0000256" key="7">
    <source>
        <dbReference type="ARBA" id="ARBA00023157"/>
    </source>
</evidence>
<evidence type="ECO:0000256" key="6">
    <source>
        <dbReference type="ARBA" id="ARBA00023145"/>
    </source>
</evidence>
<evidence type="ECO:0000256" key="5">
    <source>
        <dbReference type="ARBA" id="ARBA00022807"/>
    </source>
</evidence>
<keyword evidence="4" id="KW-0378">Hydrolase</keyword>
<evidence type="ECO:0000256" key="2">
    <source>
        <dbReference type="ARBA" id="ARBA00022670"/>
    </source>
</evidence>
<dbReference type="InterPro" id="IPR013128">
    <property type="entry name" value="Peptidase_C1A"/>
</dbReference>
<protein>
    <recommendedName>
        <fullName evidence="9">Peptidase C1A papain C-terminal domain-containing protein</fullName>
    </recommendedName>
</protein>
<dbReference type="Pfam" id="PF08127">
    <property type="entry name" value="Propeptide_C1"/>
    <property type="match status" value="1"/>
</dbReference>
<sequence length="338" mass="37422">MRITLCLAFLMSAALAANSKINPLSDEFINHINSQQNDWKAGRNFDKNIPISEIKKRLGGLKSLSKSKSKPTVHSEDIEIPESFDARTHWPECSKVINDIVDQSNCGSCWAVSAASVMSDRRCIASGGSLQVPVSAEDVISCCHTCIIFENGCQGSYPELAFDYWFEKGVVTGGQYNSSLGCKPYALQPCDRPSVVDGKYVQCSTLPEVTEKKCMRSCSTSGLNYKSELTYGKSKRERFATVEDVQREILQNGPVVAYLTVFEDFLSYKSGVYYHVAGKEAGGHVIRIIGWGTENNVAYWIAANSWNDEWGDAGLFKIRRGVNECAIEENIYAAQPKL</sequence>
<evidence type="ECO:0000256" key="3">
    <source>
        <dbReference type="ARBA" id="ARBA00022729"/>
    </source>
</evidence>
<dbReference type="FunFam" id="3.90.70.10:FF:000031">
    <property type="entry name" value="Cathepsin B"/>
    <property type="match status" value="1"/>
</dbReference>
<proteinExistence type="inferred from homology"/>
<evidence type="ECO:0000313" key="11">
    <source>
        <dbReference type="Proteomes" id="UP001153636"/>
    </source>
</evidence>
<gene>
    <name evidence="10" type="ORF">PSYICH_LOCUS12531</name>
</gene>
<comment type="similarity">
    <text evidence="1">Belongs to the peptidase C1 family.</text>
</comment>
<feature type="signal peptide" evidence="8">
    <location>
        <begin position="1"/>
        <end position="16"/>
    </location>
</feature>
<dbReference type="GO" id="GO:0006508">
    <property type="term" value="P:proteolysis"/>
    <property type="evidence" value="ECO:0007669"/>
    <property type="project" value="UniProtKB-KW"/>
</dbReference>
<evidence type="ECO:0000256" key="4">
    <source>
        <dbReference type="ARBA" id="ARBA00022801"/>
    </source>
</evidence>
<name>A0A9P0GJS3_9CUCU</name>
<dbReference type="PRINTS" id="PR00705">
    <property type="entry name" value="PAPAIN"/>
</dbReference>
<dbReference type="InterPro" id="IPR038765">
    <property type="entry name" value="Papain-like_cys_pep_sf"/>
</dbReference>
<keyword evidence="11" id="KW-1185">Reference proteome</keyword>
<evidence type="ECO:0000313" key="10">
    <source>
        <dbReference type="EMBL" id="CAH1112281.1"/>
    </source>
</evidence>
<dbReference type="InterPro" id="IPR012599">
    <property type="entry name" value="Propeptide_C1A"/>
</dbReference>
<dbReference type="CDD" id="cd02620">
    <property type="entry name" value="Peptidase_C1A_CathepsinB"/>
    <property type="match status" value="1"/>
</dbReference>
<evidence type="ECO:0000256" key="1">
    <source>
        <dbReference type="ARBA" id="ARBA00008455"/>
    </source>
</evidence>
<keyword evidence="7" id="KW-1015">Disulfide bond</keyword>
<dbReference type="SUPFAM" id="SSF54001">
    <property type="entry name" value="Cysteine proteinases"/>
    <property type="match status" value="1"/>
</dbReference>
<organism evidence="10 11">
    <name type="scientific">Psylliodes chrysocephalus</name>
    <dbReference type="NCBI Taxonomy" id="3402493"/>
    <lineage>
        <taxon>Eukaryota</taxon>
        <taxon>Metazoa</taxon>
        <taxon>Ecdysozoa</taxon>
        <taxon>Arthropoda</taxon>
        <taxon>Hexapoda</taxon>
        <taxon>Insecta</taxon>
        <taxon>Pterygota</taxon>
        <taxon>Neoptera</taxon>
        <taxon>Endopterygota</taxon>
        <taxon>Coleoptera</taxon>
        <taxon>Polyphaga</taxon>
        <taxon>Cucujiformia</taxon>
        <taxon>Chrysomeloidea</taxon>
        <taxon>Chrysomelidae</taxon>
        <taxon>Galerucinae</taxon>
        <taxon>Alticini</taxon>
        <taxon>Psylliodes</taxon>
    </lineage>
</organism>
<dbReference type="Pfam" id="PF00112">
    <property type="entry name" value="Peptidase_C1"/>
    <property type="match status" value="1"/>
</dbReference>
<accession>A0A9P0GJS3</accession>
<keyword evidence="5" id="KW-0788">Thiol protease</keyword>
<keyword evidence="2" id="KW-0645">Protease</keyword>
<feature type="domain" description="Peptidase C1A papain C-terminal" evidence="9">
    <location>
        <begin position="80"/>
        <end position="335"/>
    </location>
</feature>
<dbReference type="Proteomes" id="UP001153636">
    <property type="component" value="Chromosome 6"/>
</dbReference>
<dbReference type="GO" id="GO:0004197">
    <property type="term" value="F:cysteine-type endopeptidase activity"/>
    <property type="evidence" value="ECO:0007669"/>
    <property type="project" value="InterPro"/>
</dbReference>
<dbReference type="EMBL" id="OV651818">
    <property type="protein sequence ID" value="CAH1112281.1"/>
    <property type="molecule type" value="Genomic_DNA"/>
</dbReference>
<dbReference type="InterPro" id="IPR000668">
    <property type="entry name" value="Peptidase_C1A_C"/>
</dbReference>
<dbReference type="SMART" id="SM00645">
    <property type="entry name" value="Pept_C1"/>
    <property type="match status" value="1"/>
</dbReference>
<keyword evidence="3 8" id="KW-0732">Signal</keyword>
<evidence type="ECO:0000256" key="8">
    <source>
        <dbReference type="SAM" id="SignalP"/>
    </source>
</evidence>
<dbReference type="OrthoDB" id="640249at2759"/>
<evidence type="ECO:0000259" key="9">
    <source>
        <dbReference type="SMART" id="SM00645"/>
    </source>
</evidence>
<dbReference type="PROSITE" id="PS00139">
    <property type="entry name" value="THIOL_PROTEASE_CYS"/>
    <property type="match status" value="1"/>
</dbReference>
<reference evidence="10" key="1">
    <citation type="submission" date="2022-01" db="EMBL/GenBank/DDBJ databases">
        <authorList>
            <person name="King R."/>
        </authorList>
    </citation>
    <scope>NUCLEOTIDE SEQUENCE</scope>
</reference>